<dbReference type="EMBL" id="DS995906">
    <property type="protein sequence ID" value="EEA18926.1"/>
    <property type="molecule type" value="Genomic_DNA"/>
</dbReference>
<keyword evidence="2" id="KW-1133">Transmembrane helix</keyword>
<evidence type="ECO:0000256" key="1">
    <source>
        <dbReference type="SAM" id="MobiDB-lite"/>
    </source>
</evidence>
<dbReference type="AlphaFoldDB" id="B6QVB9"/>
<proteinExistence type="predicted"/>
<dbReference type="VEuPathDB" id="FungiDB:PMAA_011980"/>
<sequence length="200" mass="22531">MSQLFKMDSNIWLRISRHLGTLLYYIVYPVILLLWSLSSLLLSLFGTILAPFVYVGGVSLYVIGAPFRFLAKFEPLYYFLGYAVLIGGVAGLLLCVTYRSIGQIFDLSSDTGRKSESPKFKRSYSADVTPDSDSTASEAPRGSKPRNQQSDISGKHNNRFTLSEFYADWMDRDDFIPSKESGIISSTIIEEEDDSQESWE</sequence>
<dbReference type="Proteomes" id="UP000001294">
    <property type="component" value="Unassembled WGS sequence"/>
</dbReference>
<evidence type="ECO:0000313" key="4">
    <source>
        <dbReference type="Proteomes" id="UP000001294"/>
    </source>
</evidence>
<feature type="region of interest" description="Disordered" evidence="1">
    <location>
        <begin position="110"/>
        <end position="156"/>
    </location>
</feature>
<protein>
    <submittedName>
        <fullName evidence="3">Uncharacterized protein</fullName>
    </submittedName>
</protein>
<organism evidence="3 4">
    <name type="scientific">Talaromyces marneffei (strain ATCC 18224 / CBS 334.59 / QM 7333)</name>
    <name type="common">Penicillium marneffei</name>
    <dbReference type="NCBI Taxonomy" id="441960"/>
    <lineage>
        <taxon>Eukaryota</taxon>
        <taxon>Fungi</taxon>
        <taxon>Dikarya</taxon>
        <taxon>Ascomycota</taxon>
        <taxon>Pezizomycotina</taxon>
        <taxon>Eurotiomycetes</taxon>
        <taxon>Eurotiomycetidae</taxon>
        <taxon>Eurotiales</taxon>
        <taxon>Trichocomaceae</taxon>
        <taxon>Talaromyces</taxon>
        <taxon>Talaromyces sect. Talaromyces</taxon>
    </lineage>
</organism>
<keyword evidence="2" id="KW-0472">Membrane</keyword>
<evidence type="ECO:0000313" key="3">
    <source>
        <dbReference type="EMBL" id="EEA18926.1"/>
    </source>
</evidence>
<dbReference type="HOGENOM" id="CLU_1366664_0_0_1"/>
<accession>B6QVB9</accession>
<name>B6QVB9_TALMQ</name>
<keyword evidence="4" id="KW-1185">Reference proteome</keyword>
<feature type="transmembrane region" description="Helical" evidence="2">
    <location>
        <begin position="44"/>
        <end position="64"/>
    </location>
</feature>
<evidence type="ECO:0000256" key="2">
    <source>
        <dbReference type="SAM" id="Phobius"/>
    </source>
</evidence>
<keyword evidence="2" id="KW-0812">Transmembrane</keyword>
<feature type="transmembrane region" description="Helical" evidence="2">
    <location>
        <begin position="21"/>
        <end position="38"/>
    </location>
</feature>
<reference evidence="4" key="1">
    <citation type="journal article" date="2015" name="Genome Announc.">
        <title>Genome sequence of the AIDS-associated pathogen Penicillium marneffei (ATCC18224) and its near taxonomic relative Talaromyces stipitatus (ATCC10500).</title>
        <authorList>
            <person name="Nierman W.C."/>
            <person name="Fedorova-Abrams N.D."/>
            <person name="Andrianopoulos A."/>
        </authorList>
    </citation>
    <scope>NUCLEOTIDE SEQUENCE [LARGE SCALE GENOMIC DNA]</scope>
    <source>
        <strain evidence="4">ATCC 18224 / CBS 334.59 / QM 7333</strain>
    </source>
</reference>
<feature type="transmembrane region" description="Helical" evidence="2">
    <location>
        <begin position="76"/>
        <end position="101"/>
    </location>
</feature>
<gene>
    <name evidence="3" type="ORF">PMAA_011980</name>
</gene>